<evidence type="ECO:0000256" key="1">
    <source>
        <dbReference type="SAM" id="MobiDB-lite"/>
    </source>
</evidence>
<keyword evidence="2" id="KW-0732">Signal</keyword>
<protein>
    <submittedName>
        <fullName evidence="3">Uncharacterized protein</fullName>
    </submittedName>
</protein>
<feature type="compositionally biased region" description="Basic and acidic residues" evidence="1">
    <location>
        <begin position="221"/>
        <end position="232"/>
    </location>
</feature>
<dbReference type="AlphaFoldDB" id="A0A2A4JW10"/>
<feature type="chain" id="PRO_5012539864" evidence="2">
    <location>
        <begin position="30"/>
        <end position="244"/>
    </location>
</feature>
<name>A0A2A4JW10_HELVI</name>
<organism evidence="3">
    <name type="scientific">Heliothis virescens</name>
    <name type="common">Tobacco budworm moth</name>
    <dbReference type="NCBI Taxonomy" id="7102"/>
    <lineage>
        <taxon>Eukaryota</taxon>
        <taxon>Metazoa</taxon>
        <taxon>Ecdysozoa</taxon>
        <taxon>Arthropoda</taxon>
        <taxon>Hexapoda</taxon>
        <taxon>Insecta</taxon>
        <taxon>Pterygota</taxon>
        <taxon>Neoptera</taxon>
        <taxon>Endopterygota</taxon>
        <taxon>Lepidoptera</taxon>
        <taxon>Glossata</taxon>
        <taxon>Ditrysia</taxon>
        <taxon>Noctuoidea</taxon>
        <taxon>Noctuidae</taxon>
        <taxon>Heliothinae</taxon>
        <taxon>Heliothis</taxon>
    </lineage>
</organism>
<evidence type="ECO:0000313" key="3">
    <source>
        <dbReference type="EMBL" id="PCG75673.1"/>
    </source>
</evidence>
<dbReference type="EMBL" id="NWSH01000557">
    <property type="protein sequence ID" value="PCG75673.1"/>
    <property type="molecule type" value="Genomic_DNA"/>
</dbReference>
<feature type="region of interest" description="Disordered" evidence="1">
    <location>
        <begin position="214"/>
        <end position="244"/>
    </location>
</feature>
<gene>
    <name evidence="3" type="ORF">B5V51_11187</name>
</gene>
<proteinExistence type="predicted"/>
<reference evidence="3" key="1">
    <citation type="submission" date="2017-09" db="EMBL/GenBank/DDBJ databases">
        <title>Contemporary evolution of a Lepidopteran species, Heliothis virescens, in response to modern agricultural practices.</title>
        <authorList>
            <person name="Fritz M.L."/>
            <person name="Deyonke A.M."/>
            <person name="Papanicolaou A."/>
            <person name="Micinski S."/>
            <person name="Westbrook J."/>
            <person name="Gould F."/>
        </authorList>
    </citation>
    <scope>NUCLEOTIDE SEQUENCE [LARGE SCALE GENOMIC DNA]</scope>
    <source>
        <strain evidence="3">HvINT-</strain>
        <tissue evidence="3">Whole body</tissue>
    </source>
</reference>
<accession>A0A2A4JW10</accession>
<sequence length="244" mass="26399">MRHMSLLSALELPFFVLISKCELAASAAAERDLIATLQHLLGTANKINSLSRHTAKYSGDFTDTRAGAVAGKLPALGGVTARHVALILRRTSIPLTPLARGTTLSVGTTRESGALLEPRIHTSLLPTGALERSGPAHCHTVTPLQHSQTFWRAHLHLLSELIGARLVGEWPGLSALTDDQPSRGTRPPLQTCHYTELRVTLAIPPCLSMRGFEHSSSATTHHTETAHHELTQERAPLPPRTPFT</sequence>
<evidence type="ECO:0000256" key="2">
    <source>
        <dbReference type="SAM" id="SignalP"/>
    </source>
</evidence>
<comment type="caution">
    <text evidence="3">The sequence shown here is derived from an EMBL/GenBank/DDBJ whole genome shotgun (WGS) entry which is preliminary data.</text>
</comment>
<feature type="signal peptide" evidence="2">
    <location>
        <begin position="1"/>
        <end position="29"/>
    </location>
</feature>